<organism evidence="1 2">
    <name type="scientific">Phaeomoniella chlamydospora</name>
    <name type="common">Phaeoacremonium chlamydosporum</name>
    <dbReference type="NCBI Taxonomy" id="158046"/>
    <lineage>
        <taxon>Eukaryota</taxon>
        <taxon>Fungi</taxon>
        <taxon>Dikarya</taxon>
        <taxon>Ascomycota</taxon>
        <taxon>Pezizomycotina</taxon>
        <taxon>Eurotiomycetes</taxon>
        <taxon>Chaetothyriomycetidae</taxon>
        <taxon>Phaeomoniellales</taxon>
        <taxon>Phaeomoniellaceae</taxon>
        <taxon>Phaeomoniella</taxon>
    </lineage>
</organism>
<dbReference type="Gene3D" id="3.90.280.10">
    <property type="entry name" value="PEBP-like"/>
    <property type="match status" value="1"/>
</dbReference>
<evidence type="ECO:0000313" key="1">
    <source>
        <dbReference type="EMBL" id="KKY19769.1"/>
    </source>
</evidence>
<dbReference type="InterPro" id="IPR036610">
    <property type="entry name" value="PEBP-like_sf"/>
</dbReference>
<dbReference type="Proteomes" id="UP000053317">
    <property type="component" value="Unassembled WGS sequence"/>
</dbReference>
<reference evidence="1 2" key="1">
    <citation type="submission" date="2015-05" db="EMBL/GenBank/DDBJ databases">
        <title>Distinctive expansion of gene families associated with plant cell wall degradation and secondary metabolism in the genomes of grapevine trunk pathogens.</title>
        <authorList>
            <person name="Lawrence D.P."/>
            <person name="Travadon R."/>
            <person name="Rolshausen P.E."/>
            <person name="Baumgartner K."/>
        </authorList>
    </citation>
    <scope>NUCLEOTIDE SEQUENCE [LARGE SCALE GENOMIC DNA]</scope>
    <source>
        <strain evidence="1">UCRPC4</strain>
    </source>
</reference>
<dbReference type="SUPFAM" id="SSF49777">
    <property type="entry name" value="PEBP-like"/>
    <property type="match status" value="1"/>
</dbReference>
<comment type="caution">
    <text evidence="1">The sequence shown here is derived from an EMBL/GenBank/DDBJ whole genome shotgun (WGS) entry which is preliminary data.</text>
</comment>
<sequence>MLQIKNIEALLALSKDESKKLGLIIGAQKVTPGQYIPKGGIQPGLTPVKGADSTTKLVAGDEPFIADYAGPGPPPQSSPHRYIFLLYEQPEGLDPAQFALPGRNKVGIWPRISTAKTYRPDLQYP</sequence>
<reference evidence="1 2" key="2">
    <citation type="submission" date="2015-05" db="EMBL/GenBank/DDBJ databases">
        <authorList>
            <person name="Morales-Cruz A."/>
            <person name="Amrine K.C."/>
            <person name="Cantu D."/>
        </authorList>
    </citation>
    <scope>NUCLEOTIDE SEQUENCE [LARGE SCALE GENOMIC DNA]</scope>
    <source>
        <strain evidence="1">UCRPC4</strain>
    </source>
</reference>
<protein>
    <submittedName>
        <fullName evidence="1">Putative protease inhibitor</fullName>
    </submittedName>
</protein>
<name>A0A0G2EB93_PHACM</name>
<evidence type="ECO:0000313" key="2">
    <source>
        <dbReference type="Proteomes" id="UP000053317"/>
    </source>
</evidence>
<dbReference type="AlphaFoldDB" id="A0A0G2EB93"/>
<dbReference type="InterPro" id="IPR008914">
    <property type="entry name" value="PEBP"/>
</dbReference>
<gene>
    <name evidence="1" type="ORF">UCRPC4_g04376</name>
</gene>
<keyword evidence="2" id="KW-1185">Reference proteome</keyword>
<dbReference type="Pfam" id="PF01161">
    <property type="entry name" value="PBP"/>
    <property type="match status" value="1"/>
</dbReference>
<accession>A0A0G2EB93</accession>
<proteinExistence type="predicted"/>
<dbReference type="EMBL" id="LCWF01000105">
    <property type="protein sequence ID" value="KKY19769.1"/>
    <property type="molecule type" value="Genomic_DNA"/>
</dbReference>
<dbReference type="OrthoDB" id="2506647at2759"/>